<name>A0AAD3Y1B0_NEPGR</name>
<dbReference type="Proteomes" id="UP001279734">
    <property type="component" value="Unassembled WGS sequence"/>
</dbReference>
<protein>
    <submittedName>
        <fullName evidence="1">Uncharacterized protein</fullName>
    </submittedName>
</protein>
<organism evidence="1 2">
    <name type="scientific">Nepenthes gracilis</name>
    <name type="common">Slender pitcher plant</name>
    <dbReference type="NCBI Taxonomy" id="150966"/>
    <lineage>
        <taxon>Eukaryota</taxon>
        <taxon>Viridiplantae</taxon>
        <taxon>Streptophyta</taxon>
        <taxon>Embryophyta</taxon>
        <taxon>Tracheophyta</taxon>
        <taxon>Spermatophyta</taxon>
        <taxon>Magnoliopsida</taxon>
        <taxon>eudicotyledons</taxon>
        <taxon>Gunneridae</taxon>
        <taxon>Pentapetalae</taxon>
        <taxon>Caryophyllales</taxon>
        <taxon>Nepenthaceae</taxon>
        <taxon>Nepenthes</taxon>
    </lineage>
</organism>
<keyword evidence="2" id="KW-1185">Reference proteome</keyword>
<reference evidence="1" key="1">
    <citation type="submission" date="2023-05" db="EMBL/GenBank/DDBJ databases">
        <title>Nepenthes gracilis genome sequencing.</title>
        <authorList>
            <person name="Fukushima K."/>
        </authorList>
    </citation>
    <scope>NUCLEOTIDE SEQUENCE</scope>
    <source>
        <strain evidence="1">SING2019-196</strain>
    </source>
</reference>
<gene>
    <name evidence="1" type="ORF">Nepgr_027251</name>
</gene>
<proteinExistence type="predicted"/>
<accession>A0AAD3Y1B0</accession>
<dbReference type="AlphaFoldDB" id="A0AAD3Y1B0"/>
<evidence type="ECO:0000313" key="1">
    <source>
        <dbReference type="EMBL" id="GMH25408.1"/>
    </source>
</evidence>
<evidence type="ECO:0000313" key="2">
    <source>
        <dbReference type="Proteomes" id="UP001279734"/>
    </source>
</evidence>
<dbReference type="EMBL" id="BSYO01000029">
    <property type="protein sequence ID" value="GMH25408.1"/>
    <property type="molecule type" value="Genomic_DNA"/>
</dbReference>
<comment type="caution">
    <text evidence="1">The sequence shown here is derived from an EMBL/GenBank/DDBJ whole genome shotgun (WGS) entry which is preliminary data.</text>
</comment>
<sequence>MWLIGLPLWPCCVCSHFYFGVFVHFPGVELLLVCFADMARSCHFTFEGQKVFFCQFGLPCCCGPYQFSYWFSPVLIFGRIGLDDMAFAVFQSQGRKACLFGMPFFSPGLEC</sequence>